<organism evidence="7 8">
    <name type="scientific">Roseovarius lutimaris</name>
    <dbReference type="NCBI Taxonomy" id="1005928"/>
    <lineage>
        <taxon>Bacteria</taxon>
        <taxon>Pseudomonadati</taxon>
        <taxon>Pseudomonadota</taxon>
        <taxon>Alphaproteobacteria</taxon>
        <taxon>Rhodobacterales</taxon>
        <taxon>Roseobacteraceae</taxon>
        <taxon>Roseovarius</taxon>
    </lineage>
</organism>
<dbReference type="InterPro" id="IPR001123">
    <property type="entry name" value="LeuE-type"/>
</dbReference>
<keyword evidence="4 6" id="KW-1133">Transmembrane helix</keyword>
<feature type="transmembrane region" description="Helical" evidence="6">
    <location>
        <begin position="71"/>
        <end position="92"/>
    </location>
</feature>
<feature type="transmembrane region" description="Helical" evidence="6">
    <location>
        <begin position="158"/>
        <end position="184"/>
    </location>
</feature>
<dbReference type="RefSeq" id="WP_092834341.1">
    <property type="nucleotide sequence ID" value="NZ_FOVP01000003.1"/>
</dbReference>
<dbReference type="GO" id="GO:0005886">
    <property type="term" value="C:plasma membrane"/>
    <property type="evidence" value="ECO:0007669"/>
    <property type="project" value="UniProtKB-SubCell"/>
</dbReference>
<evidence type="ECO:0000256" key="3">
    <source>
        <dbReference type="ARBA" id="ARBA00022692"/>
    </source>
</evidence>
<evidence type="ECO:0000313" key="7">
    <source>
        <dbReference type="EMBL" id="SFN47814.1"/>
    </source>
</evidence>
<keyword evidence="2" id="KW-1003">Cell membrane</keyword>
<gene>
    <name evidence="7" type="ORF">SAMN04487859_103106</name>
</gene>
<dbReference type="AlphaFoldDB" id="A0A1I4ZC15"/>
<name>A0A1I4ZC15_9RHOB</name>
<dbReference type="PANTHER" id="PTHR30086:SF20">
    <property type="entry name" value="ARGININE EXPORTER PROTEIN ARGO-RELATED"/>
    <property type="match status" value="1"/>
</dbReference>
<protein>
    <submittedName>
        <fullName evidence="7">Threonine/homoserine/homoserine lactone efflux protein</fullName>
    </submittedName>
</protein>
<keyword evidence="3 6" id="KW-0812">Transmembrane</keyword>
<comment type="subcellular location">
    <subcellularLocation>
        <location evidence="1">Cell membrane</location>
        <topology evidence="1">Multi-pass membrane protein</topology>
    </subcellularLocation>
</comment>
<dbReference type="OrthoDB" id="9804822at2"/>
<accession>A0A1I4ZC15</accession>
<evidence type="ECO:0000256" key="6">
    <source>
        <dbReference type="SAM" id="Phobius"/>
    </source>
</evidence>
<evidence type="ECO:0000256" key="5">
    <source>
        <dbReference type="ARBA" id="ARBA00023136"/>
    </source>
</evidence>
<evidence type="ECO:0000256" key="2">
    <source>
        <dbReference type="ARBA" id="ARBA00022475"/>
    </source>
</evidence>
<dbReference type="PIRSF" id="PIRSF006324">
    <property type="entry name" value="LeuE"/>
    <property type="match status" value="1"/>
</dbReference>
<keyword evidence="5 6" id="KW-0472">Membrane</keyword>
<dbReference type="EMBL" id="FOVP01000003">
    <property type="protein sequence ID" value="SFN47814.1"/>
    <property type="molecule type" value="Genomic_DNA"/>
</dbReference>
<evidence type="ECO:0000256" key="4">
    <source>
        <dbReference type="ARBA" id="ARBA00022989"/>
    </source>
</evidence>
<dbReference type="GO" id="GO:0015171">
    <property type="term" value="F:amino acid transmembrane transporter activity"/>
    <property type="evidence" value="ECO:0007669"/>
    <property type="project" value="TreeGrafter"/>
</dbReference>
<evidence type="ECO:0000313" key="8">
    <source>
        <dbReference type="Proteomes" id="UP000198599"/>
    </source>
</evidence>
<evidence type="ECO:0000256" key="1">
    <source>
        <dbReference type="ARBA" id="ARBA00004651"/>
    </source>
</evidence>
<reference evidence="8" key="1">
    <citation type="submission" date="2016-10" db="EMBL/GenBank/DDBJ databases">
        <authorList>
            <person name="Varghese N."/>
            <person name="Submissions S."/>
        </authorList>
    </citation>
    <scope>NUCLEOTIDE SEQUENCE [LARGE SCALE GENOMIC DNA]</scope>
    <source>
        <strain evidence="8">DSM 28463</strain>
    </source>
</reference>
<feature type="transmembrane region" description="Helical" evidence="6">
    <location>
        <begin position="41"/>
        <end position="65"/>
    </location>
</feature>
<feature type="transmembrane region" description="Helical" evidence="6">
    <location>
        <begin position="6"/>
        <end position="29"/>
    </location>
</feature>
<proteinExistence type="predicted"/>
<dbReference type="PANTHER" id="PTHR30086">
    <property type="entry name" value="ARGININE EXPORTER PROTEIN ARGO"/>
    <property type="match status" value="1"/>
</dbReference>
<dbReference type="Proteomes" id="UP000198599">
    <property type="component" value="Unassembled WGS sequence"/>
</dbReference>
<feature type="transmembrane region" description="Helical" evidence="6">
    <location>
        <begin position="196"/>
        <end position="214"/>
    </location>
</feature>
<dbReference type="STRING" id="1005928.SAMN04487859_103106"/>
<keyword evidence="8" id="KW-1185">Reference proteome</keyword>
<sequence length="217" mass="22805">MPHLDAILAVTLAGLALSATPGPSMLYVLSRSVGQSRAAGLASALGLGLGGVVLAVSTALGLAAIFARFDWLVLGLRYVGSAYLVWLGVGMIRDARISARFSLEAQTVSQRSFSSIIWQGVLVELLNPKTVLFFALFLPPFVDAGAGQVTQSSVQLQLLTLGILVPLTAIPSDILVAFMGGTMTQAINRQQVARECLAWAGGLVLIGIALNLHFEFL</sequence>
<dbReference type="Pfam" id="PF01810">
    <property type="entry name" value="LysE"/>
    <property type="match status" value="1"/>
</dbReference>